<dbReference type="Gene3D" id="3.40.50.1820">
    <property type="entry name" value="alpha/beta hydrolase"/>
    <property type="match status" value="1"/>
</dbReference>
<dbReference type="InterPro" id="IPR056681">
    <property type="entry name" value="DUF7779"/>
</dbReference>
<gene>
    <name evidence="2" type="ORF">IM811_007644</name>
</gene>
<dbReference type="Pfam" id="PF25000">
    <property type="entry name" value="DUF7779"/>
    <property type="match status" value="1"/>
</dbReference>
<dbReference type="EMBL" id="JADCTT010000002">
    <property type="protein sequence ID" value="KAF9756700.1"/>
    <property type="molecule type" value="Genomic_DNA"/>
</dbReference>
<dbReference type="SUPFAM" id="SSF53474">
    <property type="entry name" value="alpha/beta-Hydrolases"/>
    <property type="match status" value="1"/>
</dbReference>
<name>A0A8H7NJ84_BIOOC</name>
<evidence type="ECO:0000259" key="1">
    <source>
        <dbReference type="Pfam" id="PF25000"/>
    </source>
</evidence>
<dbReference type="SUPFAM" id="SSF52540">
    <property type="entry name" value="P-loop containing nucleoside triphosphate hydrolases"/>
    <property type="match status" value="1"/>
</dbReference>
<dbReference type="AlphaFoldDB" id="A0A8H7NJ84"/>
<dbReference type="NCBIfam" id="NF040586">
    <property type="entry name" value="FxSxx_TPR"/>
    <property type="match status" value="1"/>
</dbReference>
<dbReference type="Proteomes" id="UP000616885">
    <property type="component" value="Unassembled WGS sequence"/>
</dbReference>
<accession>A0A8H7NJ84</accession>
<evidence type="ECO:0000313" key="2">
    <source>
        <dbReference type="EMBL" id="KAF9756700.1"/>
    </source>
</evidence>
<feature type="domain" description="DUF7779" evidence="1">
    <location>
        <begin position="595"/>
        <end position="676"/>
    </location>
</feature>
<dbReference type="SMART" id="SM00028">
    <property type="entry name" value="TPR"/>
    <property type="match status" value="9"/>
</dbReference>
<protein>
    <recommendedName>
        <fullName evidence="1">DUF7779 domain-containing protein</fullName>
    </recommendedName>
</protein>
<evidence type="ECO:0000313" key="3">
    <source>
        <dbReference type="Proteomes" id="UP000616885"/>
    </source>
</evidence>
<dbReference type="InterPro" id="IPR053137">
    <property type="entry name" value="NLR-like"/>
</dbReference>
<dbReference type="Gene3D" id="3.40.50.300">
    <property type="entry name" value="P-loop containing nucleotide triphosphate hydrolases"/>
    <property type="match status" value="1"/>
</dbReference>
<dbReference type="Pfam" id="PF13424">
    <property type="entry name" value="TPR_12"/>
    <property type="match status" value="5"/>
</dbReference>
<dbReference type="InterPro" id="IPR027417">
    <property type="entry name" value="P-loop_NTPase"/>
</dbReference>
<dbReference type="InterPro" id="IPR029058">
    <property type="entry name" value="AB_hydrolase_fold"/>
</dbReference>
<dbReference type="PRINTS" id="PR00381">
    <property type="entry name" value="KINESINLIGHT"/>
</dbReference>
<sequence>MRKLFRPDKKHDLPGPSLSGPIEAAFPSGIKQFYESPDASDVDIVFIHGLDGNREKTWTAKGADEPWPKTLLPLELPSARILTFGYDAYAVKWEKGGSQNRIRDHAWNLLTALASCRESDDTKKHPIIFVCHSLGGLVCKDALIVSKMQSDSHIHDIYERTHAIAFMGTPHHGSELAIWAERLLKSVNVVQKRNTDIVGVLNGKSEVLERIQEEFLATIWGKEEGVSRQIQITCFHEELPTSVKGFNRIVVSKESASLPGSIKIGIHRDHTQMTKFSNQEDPGFKAVCGELRRWATSTKPSHVNERRGEFEIALRPKEGMNTFPQVKFVVPYLKNDKFVGRTEILDQLKARLNFSEENHGSQRRVSLFGLGGVGKTQVALAFIHWVKETNPDVSIIWVHASNLERFQQSFSSIAEKFQIPGHEDPKSNVLVLARQWLEKKIVPSPTESHPLDASTNLAQYLPECTHGALLITTRNKQIGVKIASGDGSNVLQVQEMNTSESESLLKSSLANLAANEEEVRTLASRLEQLPLALAQAASFILEYSMSVEEYLELLSESDEALIDLLSQEFETIARDRERSRAVAKTWMISFQQIKEQNPLASELLSMMSFLDRQDITLEILQEYNRQHQDDSRSNIELKKSIGILKNFSLVNEQINGSLDMHRLVQLVTRSWLDKSEANDWFRRKALVCISNLYPFGEFNNREVCRAYLAHALAVLELHVSNEDDEATSRAYLLHCVGGYFLLEGLHRQAEEMFREALEIKTNRLGENHSDTLRDMTNLAAAFYGQGRYKEAEKLNIQALEARKISLGETYPDTLFSMLNLAAAFYRQGRYKEAEKLEIQALEAQKLSLGETHPDTLRSISNLAATFSSQGRYKEAEKLYLQALEAQKLSLGETHPDILHSISNLAATFYSQGRYEEAEKLEIQALEAQKLSLGETHPDILRSISNLAATFSSQGRYKEAEKLYLQALEAQKLSLGETYPDILRSISNLAATFGSQGRYEEAEKLYLQALEAQKLSLGETHPDILHSISNLAATFYSQGRYKEAEKLEIQALEARKLSLGETHPDTLDSISNLAATFYSQGRYEEAEKLEIQALEARKISLGEAHPDTLTSMANLGYTLHALGHLDAALSLIITCIDGRKRVLGKDHPDTLHCVKTLEDWGNATQNQ</sequence>
<dbReference type="InterPro" id="IPR011990">
    <property type="entry name" value="TPR-like_helical_dom_sf"/>
</dbReference>
<dbReference type="SUPFAM" id="SSF48452">
    <property type="entry name" value="TPR-like"/>
    <property type="match status" value="2"/>
</dbReference>
<reference evidence="2" key="1">
    <citation type="submission" date="2020-10" db="EMBL/GenBank/DDBJ databases">
        <title>High-Quality Genome Resource of Clonostachys rosea strain S41 by Oxford Nanopore Long-Read Sequencing.</title>
        <authorList>
            <person name="Wang H."/>
        </authorList>
    </citation>
    <scope>NUCLEOTIDE SEQUENCE</scope>
    <source>
        <strain evidence="2">S41</strain>
    </source>
</reference>
<proteinExistence type="predicted"/>
<comment type="caution">
    <text evidence="2">The sequence shown here is derived from an EMBL/GenBank/DDBJ whole genome shotgun (WGS) entry which is preliminary data.</text>
</comment>
<organism evidence="2 3">
    <name type="scientific">Bionectria ochroleuca</name>
    <name type="common">Gliocladium roseum</name>
    <dbReference type="NCBI Taxonomy" id="29856"/>
    <lineage>
        <taxon>Eukaryota</taxon>
        <taxon>Fungi</taxon>
        <taxon>Dikarya</taxon>
        <taxon>Ascomycota</taxon>
        <taxon>Pezizomycotina</taxon>
        <taxon>Sordariomycetes</taxon>
        <taxon>Hypocreomycetidae</taxon>
        <taxon>Hypocreales</taxon>
        <taxon>Bionectriaceae</taxon>
        <taxon>Clonostachys</taxon>
    </lineage>
</organism>
<dbReference type="Gene3D" id="1.25.40.10">
    <property type="entry name" value="Tetratricopeptide repeat domain"/>
    <property type="match status" value="3"/>
</dbReference>
<dbReference type="PANTHER" id="PTHR46082:SF6">
    <property type="entry name" value="AAA+ ATPASE DOMAIN-CONTAINING PROTEIN-RELATED"/>
    <property type="match status" value="1"/>
</dbReference>
<dbReference type="PANTHER" id="PTHR46082">
    <property type="entry name" value="ATP/GTP-BINDING PROTEIN-RELATED"/>
    <property type="match status" value="1"/>
</dbReference>
<dbReference type="InterPro" id="IPR019734">
    <property type="entry name" value="TPR_rpt"/>
</dbReference>